<feature type="domain" description="PASTA" evidence="11">
    <location>
        <begin position="507"/>
        <end position="572"/>
    </location>
</feature>
<keyword evidence="5" id="KW-0418">Kinase</keyword>
<comment type="catalytic activity">
    <reaction evidence="8">
        <text>L-seryl-[protein] + ATP = O-phospho-L-seryl-[protein] + ADP + H(+)</text>
        <dbReference type="Rhea" id="RHEA:17989"/>
        <dbReference type="Rhea" id="RHEA-COMP:9863"/>
        <dbReference type="Rhea" id="RHEA-COMP:11604"/>
        <dbReference type="ChEBI" id="CHEBI:15378"/>
        <dbReference type="ChEBI" id="CHEBI:29999"/>
        <dbReference type="ChEBI" id="CHEBI:30616"/>
        <dbReference type="ChEBI" id="CHEBI:83421"/>
        <dbReference type="ChEBI" id="CHEBI:456216"/>
        <dbReference type="EC" id="2.7.11.1"/>
    </reaction>
</comment>
<evidence type="ECO:0000256" key="5">
    <source>
        <dbReference type="ARBA" id="ARBA00022777"/>
    </source>
</evidence>
<gene>
    <name evidence="12" type="ORF">GCM10023196_028710</name>
</gene>
<dbReference type="Gene3D" id="3.30.10.20">
    <property type="match status" value="2"/>
</dbReference>
<comment type="catalytic activity">
    <reaction evidence="7">
        <text>L-threonyl-[protein] + ATP = O-phospho-L-threonyl-[protein] + ADP + H(+)</text>
        <dbReference type="Rhea" id="RHEA:46608"/>
        <dbReference type="Rhea" id="RHEA-COMP:11060"/>
        <dbReference type="Rhea" id="RHEA-COMP:11605"/>
        <dbReference type="ChEBI" id="CHEBI:15378"/>
        <dbReference type="ChEBI" id="CHEBI:30013"/>
        <dbReference type="ChEBI" id="CHEBI:30616"/>
        <dbReference type="ChEBI" id="CHEBI:61977"/>
        <dbReference type="ChEBI" id="CHEBI:456216"/>
        <dbReference type="EC" id="2.7.11.1"/>
    </reaction>
</comment>
<dbReference type="Proteomes" id="UP001501442">
    <property type="component" value="Unassembled WGS sequence"/>
</dbReference>
<organism evidence="12 13">
    <name type="scientific">Actinoallomurus vinaceus</name>
    <dbReference type="NCBI Taxonomy" id="1080074"/>
    <lineage>
        <taxon>Bacteria</taxon>
        <taxon>Bacillati</taxon>
        <taxon>Actinomycetota</taxon>
        <taxon>Actinomycetes</taxon>
        <taxon>Streptosporangiales</taxon>
        <taxon>Thermomonosporaceae</taxon>
        <taxon>Actinoallomurus</taxon>
    </lineage>
</organism>
<feature type="compositionally biased region" description="Low complexity" evidence="9">
    <location>
        <begin position="281"/>
        <end position="293"/>
    </location>
</feature>
<evidence type="ECO:0000259" key="11">
    <source>
        <dbReference type="PROSITE" id="PS51178"/>
    </source>
</evidence>
<keyword evidence="2" id="KW-0723">Serine/threonine-protein kinase</keyword>
<dbReference type="CDD" id="cd14014">
    <property type="entry name" value="STKc_PknB_like"/>
    <property type="match status" value="1"/>
</dbReference>
<dbReference type="Gene3D" id="3.30.200.20">
    <property type="entry name" value="Phosphorylase Kinase, domain 1"/>
    <property type="match status" value="1"/>
</dbReference>
<feature type="compositionally biased region" description="Low complexity" evidence="9">
    <location>
        <begin position="416"/>
        <end position="430"/>
    </location>
</feature>
<dbReference type="EC" id="2.7.11.1" evidence="1"/>
<dbReference type="EMBL" id="BAABHK010000003">
    <property type="protein sequence ID" value="GAA4625256.1"/>
    <property type="molecule type" value="Genomic_DNA"/>
</dbReference>
<evidence type="ECO:0000256" key="9">
    <source>
        <dbReference type="SAM" id="MobiDB-lite"/>
    </source>
</evidence>
<evidence type="ECO:0000259" key="10">
    <source>
        <dbReference type="PROSITE" id="PS50011"/>
    </source>
</evidence>
<evidence type="ECO:0000256" key="6">
    <source>
        <dbReference type="ARBA" id="ARBA00022840"/>
    </source>
</evidence>
<keyword evidence="13" id="KW-1185">Reference proteome</keyword>
<dbReference type="PROSITE" id="PS00108">
    <property type="entry name" value="PROTEIN_KINASE_ST"/>
    <property type="match status" value="1"/>
</dbReference>
<name>A0ABP8U6W2_9ACTN</name>
<evidence type="ECO:0000256" key="3">
    <source>
        <dbReference type="ARBA" id="ARBA00022679"/>
    </source>
</evidence>
<evidence type="ECO:0000313" key="13">
    <source>
        <dbReference type="Proteomes" id="UP001501442"/>
    </source>
</evidence>
<feature type="region of interest" description="Disordered" evidence="9">
    <location>
        <begin position="314"/>
        <end position="333"/>
    </location>
</feature>
<protein>
    <recommendedName>
        <fullName evidence="1">non-specific serine/threonine protein kinase</fullName>
        <ecNumber evidence="1">2.7.11.1</ecNumber>
    </recommendedName>
</protein>
<dbReference type="RefSeq" id="WP_345431243.1">
    <property type="nucleotide sequence ID" value="NZ_BAABHK010000003.1"/>
</dbReference>
<dbReference type="Pfam" id="PF03793">
    <property type="entry name" value="PASTA"/>
    <property type="match status" value="2"/>
</dbReference>
<accession>A0ABP8U6W2</accession>
<dbReference type="InterPro" id="IPR008271">
    <property type="entry name" value="Ser/Thr_kinase_AS"/>
</dbReference>
<keyword evidence="6" id="KW-0067">ATP-binding</keyword>
<feature type="region of interest" description="Disordered" evidence="9">
    <location>
        <begin position="278"/>
        <end position="304"/>
    </location>
</feature>
<feature type="domain" description="Protein kinase" evidence="10">
    <location>
        <begin position="18"/>
        <end position="266"/>
    </location>
</feature>
<feature type="compositionally biased region" description="Low complexity" evidence="9">
    <location>
        <begin position="314"/>
        <end position="327"/>
    </location>
</feature>
<dbReference type="Pfam" id="PF00069">
    <property type="entry name" value="Pkinase"/>
    <property type="match status" value="1"/>
</dbReference>
<dbReference type="PROSITE" id="PS50011">
    <property type="entry name" value="PROTEIN_KINASE_DOM"/>
    <property type="match status" value="1"/>
</dbReference>
<evidence type="ECO:0000256" key="8">
    <source>
        <dbReference type="ARBA" id="ARBA00048679"/>
    </source>
</evidence>
<reference evidence="13" key="1">
    <citation type="journal article" date="2019" name="Int. J. Syst. Evol. Microbiol.">
        <title>The Global Catalogue of Microorganisms (GCM) 10K type strain sequencing project: providing services to taxonomists for standard genome sequencing and annotation.</title>
        <authorList>
            <consortium name="The Broad Institute Genomics Platform"/>
            <consortium name="The Broad Institute Genome Sequencing Center for Infectious Disease"/>
            <person name="Wu L."/>
            <person name="Ma J."/>
        </authorList>
    </citation>
    <scope>NUCLEOTIDE SEQUENCE [LARGE SCALE GENOMIC DNA]</scope>
    <source>
        <strain evidence="13">JCM 17939</strain>
    </source>
</reference>
<dbReference type="PANTHER" id="PTHR43289">
    <property type="entry name" value="MITOGEN-ACTIVATED PROTEIN KINASE KINASE KINASE 20-RELATED"/>
    <property type="match status" value="1"/>
</dbReference>
<dbReference type="PROSITE" id="PS51178">
    <property type="entry name" value="PASTA"/>
    <property type="match status" value="1"/>
</dbReference>
<dbReference type="Gene3D" id="1.10.510.10">
    <property type="entry name" value="Transferase(Phosphotransferase) domain 1"/>
    <property type="match status" value="1"/>
</dbReference>
<feature type="region of interest" description="Disordered" evidence="9">
    <location>
        <begin position="416"/>
        <end position="443"/>
    </location>
</feature>
<evidence type="ECO:0000256" key="7">
    <source>
        <dbReference type="ARBA" id="ARBA00047899"/>
    </source>
</evidence>
<dbReference type="PANTHER" id="PTHR43289:SF34">
    <property type="entry name" value="SERINE_THREONINE-PROTEIN KINASE YBDM-RELATED"/>
    <property type="match status" value="1"/>
</dbReference>
<keyword evidence="4" id="KW-0547">Nucleotide-binding</keyword>
<dbReference type="SUPFAM" id="SSF56112">
    <property type="entry name" value="Protein kinase-like (PK-like)"/>
    <property type="match status" value="1"/>
</dbReference>
<comment type="caution">
    <text evidence="12">The sequence shown here is derived from an EMBL/GenBank/DDBJ whole genome shotgun (WGS) entry which is preliminary data.</text>
</comment>
<dbReference type="SMART" id="SM00740">
    <property type="entry name" value="PASTA"/>
    <property type="match status" value="2"/>
</dbReference>
<evidence type="ECO:0000256" key="4">
    <source>
        <dbReference type="ARBA" id="ARBA00022741"/>
    </source>
</evidence>
<dbReference type="InterPro" id="IPR011009">
    <property type="entry name" value="Kinase-like_dom_sf"/>
</dbReference>
<proteinExistence type="predicted"/>
<sequence>MPNTTPLYPDDPRQVGDIRLTGRVGEGGQGIVYRGEASDGAVVVVKLLRGDLWGDDAARDRFMWEAELAMQVARFCTAGVLSAGMAGDRPYIVSEYIDGPSLQRRVASEGVLTDGALERLAIGTATALTAIHHAGIVHRDFKPANVILGPDGPRVIDFGIARALDTTRTATQGVVGTPSYMAPERFSGAGSGPAADVFAWAATVVYAATGRPPFGDDAIPAVLNRILNESPDLTGLREPVCGLVESCLAKDPARRPSARQVLLRLLGGAESPAATALDRSAAGNAAERTAAGKATDRPAADAGRTTVVPVPAAVDGVPVPAAPNPADTADRVPASAAPTSLDIPLLSAAAEFAAADTIAGSAETIGNIGGLTTNDAAESPRRSAGPRRSRLRKVLIPAAVAVAASGAVLAANAAESRGSSPARATTGAPASPAPGSPARPADAAPVRVPEIAGLSENAAAARLRGAGLTMGRVTVDCAASRRKTVLRAAPAAGTTAAAHTPVDVVVGGTPVTVLDGKGWPVAQARKVLEGNGLHVTLERRRSDYWIGKVVAQQPAAGTRACPGSDVTLFVGVG</sequence>
<keyword evidence="3" id="KW-0808">Transferase</keyword>
<dbReference type="InterPro" id="IPR005543">
    <property type="entry name" value="PASTA_dom"/>
</dbReference>
<evidence type="ECO:0000256" key="1">
    <source>
        <dbReference type="ARBA" id="ARBA00012513"/>
    </source>
</evidence>
<evidence type="ECO:0000313" key="12">
    <source>
        <dbReference type="EMBL" id="GAA4625256.1"/>
    </source>
</evidence>
<dbReference type="CDD" id="cd06577">
    <property type="entry name" value="PASTA_pknB"/>
    <property type="match status" value="1"/>
</dbReference>
<dbReference type="InterPro" id="IPR000719">
    <property type="entry name" value="Prot_kinase_dom"/>
</dbReference>
<evidence type="ECO:0000256" key="2">
    <source>
        <dbReference type="ARBA" id="ARBA00022527"/>
    </source>
</evidence>